<dbReference type="Proteomes" id="UP001187346">
    <property type="component" value="Unassembled WGS sequence"/>
</dbReference>
<reference evidence="1 2" key="1">
    <citation type="submission" date="2023-10" db="EMBL/GenBank/DDBJ databases">
        <title>Characterization of rhizosphere-enriched actinobacteria from wheat plants lab-grown on chernevaya soil.</title>
        <authorList>
            <person name="Tikhonova E.N."/>
            <person name="Konopkin A."/>
            <person name="Kravchenko I.K."/>
        </authorList>
    </citation>
    <scope>NUCLEOTIDE SEQUENCE [LARGE SCALE GENOMIC DNA]</scope>
    <source>
        <strain evidence="1 2">RR29</strain>
    </source>
</reference>
<accession>A0ABU4FM31</accession>
<dbReference type="RefSeq" id="WP_019056894.1">
    <property type="nucleotide sequence ID" value="NZ_JAPEMW010000003.1"/>
</dbReference>
<keyword evidence="2" id="KW-1185">Reference proteome</keyword>
<comment type="caution">
    <text evidence="1">The sequence shown here is derived from an EMBL/GenBank/DDBJ whole genome shotgun (WGS) entry which is preliminary data.</text>
</comment>
<gene>
    <name evidence="1" type="ORF">R5A26_34435</name>
</gene>
<evidence type="ECO:0000313" key="1">
    <source>
        <dbReference type="EMBL" id="MDV7221048.1"/>
    </source>
</evidence>
<dbReference type="EMBL" id="JAWMAJ010000155">
    <property type="protein sequence ID" value="MDV7221048.1"/>
    <property type="molecule type" value="Genomic_DNA"/>
</dbReference>
<sequence length="42" mass="4377">MARHAMGRDSTADAGCLAGARTGHAQPMTFAHAPPALWRVGM</sequence>
<proteinExistence type="predicted"/>
<protein>
    <submittedName>
        <fullName evidence="1">Uncharacterized protein</fullName>
    </submittedName>
</protein>
<organism evidence="1 2">
    <name type="scientific">Streptomyces prunicolor</name>
    <dbReference type="NCBI Taxonomy" id="67348"/>
    <lineage>
        <taxon>Bacteria</taxon>
        <taxon>Bacillati</taxon>
        <taxon>Actinomycetota</taxon>
        <taxon>Actinomycetes</taxon>
        <taxon>Kitasatosporales</taxon>
        <taxon>Streptomycetaceae</taxon>
        <taxon>Streptomyces</taxon>
    </lineage>
</organism>
<name>A0ABU4FM31_9ACTN</name>
<evidence type="ECO:0000313" key="2">
    <source>
        <dbReference type="Proteomes" id="UP001187346"/>
    </source>
</evidence>